<dbReference type="InterPro" id="IPR007038">
    <property type="entry name" value="HupE_UreJ"/>
</dbReference>
<dbReference type="PIRSF" id="PIRSF016919">
    <property type="entry name" value="HupE_UreJ"/>
    <property type="match status" value="1"/>
</dbReference>
<sequence>MKAAIKSGLLALAAVALPAVAHAHTGVGAAGGLAHGFMHPVGGLDHILAMVAVGTFASILGGRALWLVPASFVLMMAAGGILGIEGVAVPFVEIGIAASVIVLGLAVALRWNPPTAVAMGVVSLFAVFHGYAHGAEMPMDASGVQYALGFMGATALLHVAGIALGLGLARVGVKSHVATRLGGSAMALAGLGIMTGIL</sequence>
<keyword evidence="2" id="KW-1185">Reference proteome</keyword>
<evidence type="ECO:0000313" key="1">
    <source>
        <dbReference type="EMBL" id="QLL65568.1"/>
    </source>
</evidence>
<proteinExistence type="predicted"/>
<dbReference type="KEGG" id="emx:FKV68_30085"/>
<dbReference type="Proteomes" id="UP000510721">
    <property type="component" value="Plasmid pEmeITTGR7c"/>
</dbReference>
<dbReference type="RefSeq" id="WP_180942470.1">
    <property type="nucleotide sequence ID" value="NZ_CP041241.1"/>
</dbReference>
<name>A0A859R7Y4_9HYPH</name>
<protein>
    <submittedName>
        <fullName evidence="1">HupE/UreJ family protein</fullName>
    </submittedName>
</protein>
<organism evidence="1 2">
    <name type="scientific">Sinorhizobium mexicanum</name>
    <dbReference type="NCBI Taxonomy" id="375549"/>
    <lineage>
        <taxon>Bacteria</taxon>
        <taxon>Pseudomonadati</taxon>
        <taxon>Pseudomonadota</taxon>
        <taxon>Alphaproteobacteria</taxon>
        <taxon>Hyphomicrobiales</taxon>
        <taxon>Rhizobiaceae</taxon>
        <taxon>Sinorhizobium/Ensifer group</taxon>
        <taxon>Sinorhizobium</taxon>
    </lineage>
</organism>
<reference evidence="1 2" key="1">
    <citation type="submission" date="2019-06" db="EMBL/GenBank/DDBJ databases">
        <title>Complete genome sequence of Ensifer mexicanus ITTG R7 isolated from nodules of Acacia angustissima (Mill.) Kuntze.</title>
        <authorList>
            <person name="Rincon-Rosales R."/>
            <person name="Rogel M.A."/>
            <person name="Guerrero G."/>
            <person name="Rincon-Molina C.I."/>
            <person name="Lopez-Lopez A."/>
            <person name="Martinez-Romero E."/>
        </authorList>
    </citation>
    <scope>NUCLEOTIDE SEQUENCE [LARGE SCALE GENOMIC DNA]</scope>
    <source>
        <strain evidence="1 2">ITTG R7</strain>
        <plasmid evidence="2">pemeittgr7c</plasmid>
    </source>
</reference>
<dbReference type="Pfam" id="PF04955">
    <property type="entry name" value="HupE_UreJ"/>
    <property type="match status" value="1"/>
</dbReference>
<dbReference type="EMBL" id="CP041241">
    <property type="protein sequence ID" value="QLL65568.1"/>
    <property type="molecule type" value="Genomic_DNA"/>
</dbReference>
<accession>A0A859R7Y4</accession>
<geneLocation type="plasmid" evidence="2">
    <name>pemeittgr7c</name>
</geneLocation>
<evidence type="ECO:0000313" key="2">
    <source>
        <dbReference type="Proteomes" id="UP000510721"/>
    </source>
</evidence>
<gene>
    <name evidence="1" type="ORF">FKV68_30085</name>
</gene>
<dbReference type="AlphaFoldDB" id="A0A859R7Y4"/>
<keyword evidence="1" id="KW-0614">Plasmid</keyword>